<dbReference type="InterPro" id="IPR051799">
    <property type="entry name" value="NADH_flavin_oxidoreductase"/>
</dbReference>
<protein>
    <submittedName>
        <fullName evidence="4">Oxidoreductase, FAD/FMN dependent domain protein</fullName>
    </submittedName>
</protein>
<evidence type="ECO:0000259" key="3">
    <source>
        <dbReference type="Pfam" id="PF00724"/>
    </source>
</evidence>
<evidence type="ECO:0000313" key="4">
    <source>
        <dbReference type="EMBL" id="EHJ55715.1"/>
    </source>
</evidence>
<feature type="domain" description="NADH:flavin oxidoreductase/NADH oxidase N-terminal" evidence="3">
    <location>
        <begin position="4"/>
        <end position="100"/>
    </location>
</feature>
<dbReference type="EMBL" id="AEUZ02000001">
    <property type="protein sequence ID" value="EHJ55715.1"/>
    <property type="molecule type" value="Genomic_DNA"/>
</dbReference>
<gene>
    <name evidence="4" type="ORF">STRUR_0307</name>
</gene>
<accession>G5KI25</accession>
<keyword evidence="1" id="KW-0285">Flavoprotein</keyword>
<dbReference type="AlphaFoldDB" id="G5KI25"/>
<dbReference type="GO" id="GO:0016491">
    <property type="term" value="F:oxidoreductase activity"/>
    <property type="evidence" value="ECO:0007669"/>
    <property type="project" value="UniProtKB-KW"/>
</dbReference>
<sequence>MKINDDKIEGLSRLATAIKDKGSKALIQIYHAGRMAWPEMNGGATPISASAVAALRPGAPVPNEMTHQEILDMISNFKEAIRRAIKAGFDGVELHGANTY</sequence>
<proteinExistence type="predicted"/>
<dbReference type="InterPro" id="IPR001155">
    <property type="entry name" value="OxRdtase_FMN_N"/>
</dbReference>
<dbReference type="PANTHER" id="PTHR43656:SF2">
    <property type="entry name" value="BINDING OXIDOREDUCTASE, PUTATIVE (AFU_ORTHOLOGUE AFUA_2G08260)-RELATED"/>
    <property type="match status" value="1"/>
</dbReference>
<dbReference type="SUPFAM" id="SSF51395">
    <property type="entry name" value="FMN-linked oxidoreductases"/>
    <property type="match status" value="1"/>
</dbReference>
<dbReference type="InterPro" id="IPR013785">
    <property type="entry name" value="Aldolase_TIM"/>
</dbReference>
<evidence type="ECO:0000256" key="2">
    <source>
        <dbReference type="ARBA" id="ARBA00023002"/>
    </source>
</evidence>
<keyword evidence="2" id="KW-0560">Oxidoreductase</keyword>
<evidence type="ECO:0000256" key="1">
    <source>
        <dbReference type="ARBA" id="ARBA00022630"/>
    </source>
</evidence>
<dbReference type="Proteomes" id="UP000005388">
    <property type="component" value="Unassembled WGS sequence"/>
</dbReference>
<name>G5KI25_9STRE</name>
<dbReference type="Pfam" id="PF00724">
    <property type="entry name" value="Oxidored_FMN"/>
    <property type="match status" value="1"/>
</dbReference>
<dbReference type="STRING" id="764291.STRUR_0307"/>
<dbReference type="PANTHER" id="PTHR43656">
    <property type="entry name" value="BINDING OXIDOREDUCTASE, PUTATIVE (AFU_ORTHOLOGUE AFUA_2G08260)-RELATED"/>
    <property type="match status" value="1"/>
</dbReference>
<evidence type="ECO:0000313" key="5">
    <source>
        <dbReference type="Proteomes" id="UP000005388"/>
    </source>
</evidence>
<dbReference type="eggNOG" id="COG1902">
    <property type="taxonomic scope" value="Bacteria"/>
</dbReference>
<keyword evidence="5" id="KW-1185">Reference proteome</keyword>
<dbReference type="GO" id="GO:0010181">
    <property type="term" value="F:FMN binding"/>
    <property type="evidence" value="ECO:0007669"/>
    <property type="project" value="InterPro"/>
</dbReference>
<comment type="caution">
    <text evidence="4">The sequence shown here is derived from an EMBL/GenBank/DDBJ whole genome shotgun (WGS) entry which is preliminary data.</text>
</comment>
<reference evidence="4 5" key="1">
    <citation type="journal article" date="2014" name="Int. J. Syst. Evol. Microbiol.">
        <title>Phylogenomics and the dynamic genome evolution of the genus Streptococcus.</title>
        <authorList>
            <consortium name="The Broad Institute Genome Sequencing Platform"/>
            <person name="Richards V.P."/>
            <person name="Palmer S.R."/>
            <person name="Pavinski Bitar P.D."/>
            <person name="Qin X."/>
            <person name="Weinstock G.M."/>
            <person name="Highlander S.K."/>
            <person name="Town C.D."/>
            <person name="Burne R.A."/>
            <person name="Stanhope M.J."/>
        </authorList>
    </citation>
    <scope>NUCLEOTIDE SEQUENCE [LARGE SCALE GENOMIC DNA]</scope>
    <source>
        <strain evidence="4 5">2285-97</strain>
    </source>
</reference>
<dbReference type="Gene3D" id="3.20.20.70">
    <property type="entry name" value="Aldolase class I"/>
    <property type="match status" value="1"/>
</dbReference>
<organism evidence="4 5">
    <name type="scientific">Streptococcus urinalis 2285-97</name>
    <dbReference type="NCBI Taxonomy" id="764291"/>
    <lineage>
        <taxon>Bacteria</taxon>
        <taxon>Bacillati</taxon>
        <taxon>Bacillota</taxon>
        <taxon>Bacilli</taxon>
        <taxon>Lactobacillales</taxon>
        <taxon>Streptococcaceae</taxon>
        <taxon>Streptococcus</taxon>
    </lineage>
</organism>